<feature type="domain" description="FAD-binding FR-type" evidence="12">
    <location>
        <begin position="181"/>
        <end position="311"/>
    </location>
</feature>
<evidence type="ECO:0000256" key="3">
    <source>
        <dbReference type="ARBA" id="ARBA00022575"/>
    </source>
</evidence>
<keyword evidence="14" id="KW-1185">Reference proteome</keyword>
<keyword evidence="6" id="KW-0408">Iron</keyword>
<dbReference type="SUPFAM" id="SSF52343">
    <property type="entry name" value="Ferredoxin reductase-like, C-terminal NADP-linked domain"/>
    <property type="match status" value="1"/>
</dbReference>
<dbReference type="FunFam" id="1.10.490.10:FF:000003">
    <property type="entry name" value="Flavohemoprotein"/>
    <property type="match status" value="1"/>
</dbReference>
<dbReference type="PROSITE" id="PS51384">
    <property type="entry name" value="FAD_FR"/>
    <property type="match status" value="1"/>
</dbReference>
<dbReference type="Proteomes" id="UP000070501">
    <property type="component" value="Unassembled WGS sequence"/>
</dbReference>
<sequence>MAVQSIPPQQGDAASQKAKPSMTPEQIAIVKSTAPILKEHGVTITSHFYSTMLDAHPALHNIFNRANQATGDQPRALAGLVFAFASHVDNLAVLEAGIRRVAHKHVSLQVQPDQYAIVGEYLIAAVAHVLGPDVVTAAVADAWIAAYAVLADIFISLEADLYRANQDRTDPEGHRVWPAEGGWRPFKIQRRVDESGDAGIASFYLVPAPQDGGADSETQPPLPAFKPGQYISLRIPVPELGGVLQPRQYSLSDAPGKAHYRISVKRERGAAQEQDQEPLHPGGLVSNILHDKYREGDIVELTYPMGEFHPTTTGTTTAEAVKPLVLISAGVGVTPMVSILDTAVLGSTGGDALQQQKALQRRPVTWIHGAHSASARAFHEHVAQTLASAATTTTAEGEQREISSHLFLTIPDDSSSSSSSEAEAAASRQHNYTGRIDLAKIPQGRGGLYLDQPTAAAEYYICGPLGFMDAARAYLVEEKGVDEARVFREVFGTGN</sequence>
<name>A0A136IXL4_9PEZI</name>
<dbReference type="EMBL" id="KQ964254">
    <property type="protein sequence ID" value="KXJ89654.1"/>
    <property type="molecule type" value="Genomic_DNA"/>
</dbReference>
<dbReference type="InterPro" id="IPR039261">
    <property type="entry name" value="FNR_nucleotide-bd"/>
</dbReference>
<evidence type="ECO:0000256" key="5">
    <source>
        <dbReference type="ARBA" id="ARBA00022723"/>
    </source>
</evidence>
<gene>
    <name evidence="13" type="ORF">Micbo1qcDRAFT_164953</name>
</gene>
<evidence type="ECO:0000256" key="7">
    <source>
        <dbReference type="ARBA" id="ARBA00023027"/>
    </source>
</evidence>
<dbReference type="InterPro" id="IPR000778">
    <property type="entry name" value="Cyt_b245_heavy_chain"/>
</dbReference>
<dbReference type="GO" id="GO:0046210">
    <property type="term" value="P:nitric oxide catabolic process"/>
    <property type="evidence" value="ECO:0007669"/>
    <property type="project" value="TreeGrafter"/>
</dbReference>
<dbReference type="Gene3D" id="1.10.490.10">
    <property type="entry name" value="Globins"/>
    <property type="match status" value="1"/>
</dbReference>
<dbReference type="PROSITE" id="PS01033">
    <property type="entry name" value="GLOBIN"/>
    <property type="match status" value="1"/>
</dbReference>
<comment type="catalytic activity">
    <reaction evidence="8">
        <text>2 nitric oxide + NADH + 2 O2 = 2 nitrate + NAD(+) + H(+)</text>
        <dbReference type="Rhea" id="RHEA:19469"/>
        <dbReference type="ChEBI" id="CHEBI:15378"/>
        <dbReference type="ChEBI" id="CHEBI:15379"/>
        <dbReference type="ChEBI" id="CHEBI:16480"/>
        <dbReference type="ChEBI" id="CHEBI:17632"/>
        <dbReference type="ChEBI" id="CHEBI:57540"/>
        <dbReference type="ChEBI" id="CHEBI:57945"/>
        <dbReference type="EC" id="1.14.12.17"/>
    </reaction>
</comment>
<dbReference type="InterPro" id="IPR009050">
    <property type="entry name" value="Globin-like_sf"/>
</dbReference>
<dbReference type="FunCoup" id="A0A136IXL4">
    <property type="interactions" value="330"/>
</dbReference>
<organism evidence="13 14">
    <name type="scientific">Microdochium bolleyi</name>
    <dbReference type="NCBI Taxonomy" id="196109"/>
    <lineage>
        <taxon>Eukaryota</taxon>
        <taxon>Fungi</taxon>
        <taxon>Dikarya</taxon>
        <taxon>Ascomycota</taxon>
        <taxon>Pezizomycotina</taxon>
        <taxon>Sordariomycetes</taxon>
        <taxon>Xylariomycetidae</taxon>
        <taxon>Xylariales</taxon>
        <taxon>Microdochiaceae</taxon>
        <taxon>Microdochium</taxon>
    </lineage>
</organism>
<evidence type="ECO:0000256" key="6">
    <source>
        <dbReference type="ARBA" id="ARBA00023004"/>
    </source>
</evidence>
<dbReference type="AlphaFoldDB" id="A0A136IXL4"/>
<evidence type="ECO:0000256" key="9">
    <source>
        <dbReference type="ARBA" id="ARBA00049433"/>
    </source>
</evidence>
<dbReference type="EC" id="1.14.12.17" evidence="2"/>
<evidence type="ECO:0000313" key="14">
    <source>
        <dbReference type="Proteomes" id="UP000070501"/>
    </source>
</evidence>
<evidence type="ECO:0000256" key="10">
    <source>
        <dbReference type="SAM" id="MobiDB-lite"/>
    </source>
</evidence>
<dbReference type="InterPro" id="IPR012292">
    <property type="entry name" value="Globin/Proto"/>
</dbReference>
<keyword evidence="4" id="KW-0349">Heme</keyword>
<dbReference type="GO" id="GO:0016020">
    <property type="term" value="C:membrane"/>
    <property type="evidence" value="ECO:0007669"/>
    <property type="project" value="InterPro"/>
</dbReference>
<dbReference type="Pfam" id="PF00042">
    <property type="entry name" value="Globin"/>
    <property type="match status" value="1"/>
</dbReference>
<dbReference type="PANTHER" id="PTHR43396">
    <property type="entry name" value="FLAVOHEMOPROTEIN"/>
    <property type="match status" value="1"/>
</dbReference>
<dbReference type="InterPro" id="IPR017938">
    <property type="entry name" value="Riboflavin_synthase-like_b-brl"/>
</dbReference>
<dbReference type="GO" id="GO:0046872">
    <property type="term" value="F:metal ion binding"/>
    <property type="evidence" value="ECO:0007669"/>
    <property type="project" value="UniProtKB-KW"/>
</dbReference>
<dbReference type="Gene3D" id="2.40.30.10">
    <property type="entry name" value="Translation factors"/>
    <property type="match status" value="1"/>
</dbReference>
<dbReference type="PANTHER" id="PTHR43396:SF3">
    <property type="entry name" value="FLAVOHEMOPROTEIN"/>
    <property type="match status" value="1"/>
</dbReference>
<dbReference type="GO" id="GO:0071500">
    <property type="term" value="P:cellular response to nitrosative stress"/>
    <property type="evidence" value="ECO:0007669"/>
    <property type="project" value="TreeGrafter"/>
</dbReference>
<evidence type="ECO:0000256" key="8">
    <source>
        <dbReference type="ARBA" id="ARBA00048649"/>
    </source>
</evidence>
<dbReference type="GO" id="GO:0071949">
    <property type="term" value="F:FAD binding"/>
    <property type="evidence" value="ECO:0007669"/>
    <property type="project" value="TreeGrafter"/>
</dbReference>
<dbReference type="SUPFAM" id="SSF63380">
    <property type="entry name" value="Riboflavin synthase domain-like"/>
    <property type="match status" value="1"/>
</dbReference>
<keyword evidence="5" id="KW-0479">Metal-binding</keyword>
<proteinExistence type="inferred from homology"/>
<dbReference type="STRING" id="196109.A0A136IXL4"/>
<accession>A0A136IXL4</accession>
<feature type="domain" description="Globin" evidence="11">
    <location>
        <begin position="21"/>
        <end position="159"/>
    </location>
</feature>
<comment type="catalytic activity">
    <reaction evidence="9">
        <text>2 nitric oxide + NADPH + 2 O2 = 2 nitrate + NADP(+) + H(+)</text>
        <dbReference type="Rhea" id="RHEA:19465"/>
        <dbReference type="ChEBI" id="CHEBI:15378"/>
        <dbReference type="ChEBI" id="CHEBI:15379"/>
        <dbReference type="ChEBI" id="CHEBI:16480"/>
        <dbReference type="ChEBI" id="CHEBI:17632"/>
        <dbReference type="ChEBI" id="CHEBI:57783"/>
        <dbReference type="ChEBI" id="CHEBI:58349"/>
        <dbReference type="EC" id="1.14.12.17"/>
    </reaction>
</comment>
<feature type="region of interest" description="Disordered" evidence="10">
    <location>
        <begin position="1"/>
        <end position="24"/>
    </location>
</feature>
<dbReference type="PRINTS" id="PR00466">
    <property type="entry name" value="GP91PHOX"/>
</dbReference>
<evidence type="ECO:0000256" key="1">
    <source>
        <dbReference type="ARBA" id="ARBA00006401"/>
    </source>
</evidence>
<evidence type="ECO:0000256" key="4">
    <source>
        <dbReference type="ARBA" id="ARBA00022617"/>
    </source>
</evidence>
<dbReference type="CDD" id="cd08922">
    <property type="entry name" value="FHb-globin"/>
    <property type="match status" value="1"/>
</dbReference>
<dbReference type="GO" id="GO:0009636">
    <property type="term" value="P:response to toxic substance"/>
    <property type="evidence" value="ECO:0007669"/>
    <property type="project" value="UniProtKB-KW"/>
</dbReference>
<evidence type="ECO:0000256" key="2">
    <source>
        <dbReference type="ARBA" id="ARBA00012229"/>
    </source>
</evidence>
<evidence type="ECO:0000259" key="12">
    <source>
        <dbReference type="PROSITE" id="PS51384"/>
    </source>
</evidence>
<evidence type="ECO:0000259" key="11">
    <source>
        <dbReference type="PROSITE" id="PS01033"/>
    </source>
</evidence>
<protein>
    <recommendedName>
        <fullName evidence="2">nitric oxide dioxygenase</fullName>
        <ecNumber evidence="2">1.14.12.17</ecNumber>
    </recommendedName>
</protein>
<keyword evidence="3" id="KW-0216">Detoxification</keyword>
<dbReference type="Gene3D" id="3.40.50.80">
    <property type="entry name" value="Nucleotide-binding domain of ferredoxin-NADP reductase (FNR) module"/>
    <property type="match status" value="1"/>
</dbReference>
<feature type="compositionally biased region" description="Low complexity" evidence="10">
    <location>
        <begin position="414"/>
        <end position="427"/>
    </location>
</feature>
<dbReference type="GO" id="GO:0020037">
    <property type="term" value="F:heme binding"/>
    <property type="evidence" value="ECO:0007669"/>
    <property type="project" value="InterPro"/>
</dbReference>
<dbReference type="InParanoid" id="A0A136IXL4"/>
<keyword evidence="7" id="KW-0520">NAD</keyword>
<dbReference type="GO" id="GO:0008941">
    <property type="term" value="F:nitric oxide dioxygenase NAD(P)H activity"/>
    <property type="evidence" value="ECO:0007669"/>
    <property type="project" value="UniProtKB-EC"/>
</dbReference>
<dbReference type="GO" id="GO:0019825">
    <property type="term" value="F:oxygen binding"/>
    <property type="evidence" value="ECO:0007669"/>
    <property type="project" value="InterPro"/>
</dbReference>
<feature type="region of interest" description="Disordered" evidence="10">
    <location>
        <begin position="410"/>
        <end position="429"/>
    </location>
</feature>
<evidence type="ECO:0000313" key="13">
    <source>
        <dbReference type="EMBL" id="KXJ89654.1"/>
    </source>
</evidence>
<comment type="similarity">
    <text evidence="1">In the C-terminal section; belongs to the flavoprotein pyridine nucleotide cytochrome reductase family.</text>
</comment>
<dbReference type="InterPro" id="IPR000971">
    <property type="entry name" value="Globin"/>
</dbReference>
<dbReference type="OrthoDB" id="436496at2759"/>
<dbReference type="InterPro" id="IPR017927">
    <property type="entry name" value="FAD-bd_FR_type"/>
</dbReference>
<dbReference type="CDD" id="cd06184">
    <property type="entry name" value="flavohem_like_fad_nad_binding"/>
    <property type="match status" value="1"/>
</dbReference>
<reference evidence="14" key="1">
    <citation type="submission" date="2016-02" db="EMBL/GenBank/DDBJ databases">
        <title>Draft genome sequence of Microdochium bolleyi, a fungal endophyte of beachgrass.</title>
        <authorList>
            <consortium name="DOE Joint Genome Institute"/>
            <person name="David A.S."/>
            <person name="May G."/>
            <person name="Haridas S."/>
            <person name="Lim J."/>
            <person name="Wang M."/>
            <person name="Labutti K."/>
            <person name="Lipzen A."/>
            <person name="Barry K."/>
            <person name="Grigoriev I.V."/>
        </authorList>
    </citation>
    <scope>NUCLEOTIDE SEQUENCE [LARGE SCALE GENOMIC DNA]</scope>
    <source>
        <strain evidence="14">J235TASD1</strain>
    </source>
</reference>
<dbReference type="SUPFAM" id="SSF46458">
    <property type="entry name" value="Globin-like"/>
    <property type="match status" value="1"/>
</dbReference>